<protein>
    <submittedName>
        <fullName evidence="2">Uncharacterized protein</fullName>
    </submittedName>
</protein>
<accession>A0A3M7PRC9</accession>
<feature type="coiled-coil region" evidence="1">
    <location>
        <begin position="119"/>
        <end position="181"/>
    </location>
</feature>
<sequence>MEEIQNSNNLLVSKAEKESLENKIIDLEREIYFFRNERDNCLLNICRLDEELKAIRTQNNYLISEIEKNNIKSNIYDQTNGINLLVTNSKYSDSDLIQTISDEEYYHLELKYKELFSLNQILKSEKNELHHKINQLENDLNLLSNQIEQDFDLNKSSYNDINELMDQVTNFKDDNLRLIKEKESQILANDELSKKFELLKAQLILKDEQKLNSEMKEISLMNEIDELNISLDKMSSRFNDKKNEFEALQNKILEERDYVNEERKNLNTKNELLQTEIEKQAKDLFKLKKIIKKLKKDYNDCIEAKKDLEDEMLKIKEEQSDQEKIVKCLNTNDNSDEKKIEIKNLKSSEIWKDLTFLNGKNSEDQNFKRESYKAKNAIMTKEKLQKTSELYKFNINEKDDVNDFSQSDHLRDQFDLKNDETDLLKEVIELKDQKLNDLNAMLEK</sequence>
<dbReference type="Proteomes" id="UP000276133">
    <property type="component" value="Unassembled WGS sequence"/>
</dbReference>
<gene>
    <name evidence="2" type="ORF">BpHYR1_003670</name>
</gene>
<name>A0A3M7PRC9_BRAPC</name>
<organism evidence="2 3">
    <name type="scientific">Brachionus plicatilis</name>
    <name type="common">Marine rotifer</name>
    <name type="synonym">Brachionus muelleri</name>
    <dbReference type="NCBI Taxonomy" id="10195"/>
    <lineage>
        <taxon>Eukaryota</taxon>
        <taxon>Metazoa</taxon>
        <taxon>Spiralia</taxon>
        <taxon>Gnathifera</taxon>
        <taxon>Rotifera</taxon>
        <taxon>Eurotatoria</taxon>
        <taxon>Monogononta</taxon>
        <taxon>Pseudotrocha</taxon>
        <taxon>Ploima</taxon>
        <taxon>Brachionidae</taxon>
        <taxon>Brachionus</taxon>
    </lineage>
</organism>
<comment type="caution">
    <text evidence="2">The sequence shown here is derived from an EMBL/GenBank/DDBJ whole genome shotgun (WGS) entry which is preliminary data.</text>
</comment>
<feature type="coiled-coil region" evidence="1">
    <location>
        <begin position="10"/>
        <end position="37"/>
    </location>
</feature>
<evidence type="ECO:0000313" key="3">
    <source>
        <dbReference type="Proteomes" id="UP000276133"/>
    </source>
</evidence>
<proteinExistence type="predicted"/>
<keyword evidence="1" id="KW-0175">Coiled coil</keyword>
<feature type="coiled-coil region" evidence="1">
    <location>
        <begin position="224"/>
        <end position="325"/>
    </location>
</feature>
<reference evidence="2 3" key="1">
    <citation type="journal article" date="2018" name="Sci. Rep.">
        <title>Genomic signatures of local adaptation to the degree of environmental predictability in rotifers.</title>
        <authorList>
            <person name="Franch-Gras L."/>
            <person name="Hahn C."/>
            <person name="Garcia-Roger E.M."/>
            <person name="Carmona M.J."/>
            <person name="Serra M."/>
            <person name="Gomez A."/>
        </authorList>
    </citation>
    <scope>NUCLEOTIDE SEQUENCE [LARGE SCALE GENOMIC DNA]</scope>
    <source>
        <strain evidence="2">HYR1</strain>
    </source>
</reference>
<dbReference type="AlphaFoldDB" id="A0A3M7PRC9"/>
<keyword evidence="3" id="KW-1185">Reference proteome</keyword>
<feature type="non-terminal residue" evidence="2">
    <location>
        <position position="444"/>
    </location>
</feature>
<evidence type="ECO:0000256" key="1">
    <source>
        <dbReference type="SAM" id="Coils"/>
    </source>
</evidence>
<evidence type="ECO:0000313" key="2">
    <source>
        <dbReference type="EMBL" id="RNA01692.1"/>
    </source>
</evidence>
<dbReference type="EMBL" id="REGN01009204">
    <property type="protein sequence ID" value="RNA01692.1"/>
    <property type="molecule type" value="Genomic_DNA"/>
</dbReference>